<proteinExistence type="predicted"/>
<dbReference type="Proteomes" id="UP000199544">
    <property type="component" value="Unassembled WGS sequence"/>
</dbReference>
<evidence type="ECO:0000313" key="5">
    <source>
        <dbReference type="EMBL" id="SDN38665.1"/>
    </source>
</evidence>
<keyword evidence="6" id="KW-1185">Reference proteome</keyword>
<dbReference type="Pfam" id="PF01047">
    <property type="entry name" value="MarR"/>
    <property type="match status" value="1"/>
</dbReference>
<keyword evidence="2 5" id="KW-0238">DNA-binding</keyword>
<dbReference type="PRINTS" id="PR00598">
    <property type="entry name" value="HTHMARR"/>
</dbReference>
<name>A0A1H0AYZ5_9BACL</name>
<protein>
    <submittedName>
        <fullName evidence="5">DNA-binding transcriptional regulator, MarR family</fullName>
    </submittedName>
</protein>
<reference evidence="6" key="1">
    <citation type="submission" date="2016-10" db="EMBL/GenBank/DDBJ databases">
        <authorList>
            <person name="Varghese N."/>
            <person name="Submissions S."/>
        </authorList>
    </citation>
    <scope>NUCLEOTIDE SEQUENCE [LARGE SCALE GENOMIC DNA]</scope>
    <source>
        <strain evidence="6">CGMCC 1.6854</strain>
    </source>
</reference>
<organism evidence="5 6">
    <name type="scientific">Fictibacillus solisalsi</name>
    <dbReference type="NCBI Taxonomy" id="459525"/>
    <lineage>
        <taxon>Bacteria</taxon>
        <taxon>Bacillati</taxon>
        <taxon>Bacillota</taxon>
        <taxon>Bacilli</taxon>
        <taxon>Bacillales</taxon>
        <taxon>Fictibacillaceae</taxon>
        <taxon>Fictibacillus</taxon>
    </lineage>
</organism>
<evidence type="ECO:0000313" key="6">
    <source>
        <dbReference type="Proteomes" id="UP000199544"/>
    </source>
</evidence>
<dbReference type="SMART" id="SM00347">
    <property type="entry name" value="HTH_MARR"/>
    <property type="match status" value="1"/>
</dbReference>
<evidence type="ECO:0000256" key="3">
    <source>
        <dbReference type="ARBA" id="ARBA00023163"/>
    </source>
</evidence>
<dbReference type="PANTHER" id="PTHR42756">
    <property type="entry name" value="TRANSCRIPTIONAL REGULATOR, MARR"/>
    <property type="match status" value="1"/>
</dbReference>
<dbReference type="PROSITE" id="PS50995">
    <property type="entry name" value="HTH_MARR_2"/>
    <property type="match status" value="1"/>
</dbReference>
<dbReference type="Gene3D" id="1.10.10.10">
    <property type="entry name" value="Winged helix-like DNA-binding domain superfamily/Winged helix DNA-binding domain"/>
    <property type="match status" value="1"/>
</dbReference>
<dbReference type="GO" id="GO:0003700">
    <property type="term" value="F:DNA-binding transcription factor activity"/>
    <property type="evidence" value="ECO:0007669"/>
    <property type="project" value="InterPro"/>
</dbReference>
<keyword evidence="3" id="KW-0804">Transcription</keyword>
<feature type="domain" description="HTH marR-type" evidence="4">
    <location>
        <begin position="1"/>
        <end position="139"/>
    </location>
</feature>
<evidence type="ECO:0000256" key="2">
    <source>
        <dbReference type="ARBA" id="ARBA00023125"/>
    </source>
</evidence>
<dbReference type="PANTHER" id="PTHR42756:SF1">
    <property type="entry name" value="TRANSCRIPTIONAL REPRESSOR OF EMRAB OPERON"/>
    <property type="match status" value="1"/>
</dbReference>
<dbReference type="AlphaFoldDB" id="A0A1H0AYZ5"/>
<dbReference type="InterPro" id="IPR036390">
    <property type="entry name" value="WH_DNA-bd_sf"/>
</dbReference>
<dbReference type="RefSeq" id="WP_170834449.1">
    <property type="nucleotide sequence ID" value="NZ_FNHW01000003.1"/>
</dbReference>
<dbReference type="GO" id="GO:0003677">
    <property type="term" value="F:DNA binding"/>
    <property type="evidence" value="ECO:0007669"/>
    <property type="project" value="UniProtKB-KW"/>
</dbReference>
<dbReference type="EMBL" id="FNHW01000003">
    <property type="protein sequence ID" value="SDN38665.1"/>
    <property type="molecule type" value="Genomic_DNA"/>
</dbReference>
<gene>
    <name evidence="5" type="ORF">SAMN04488137_4310</name>
</gene>
<evidence type="ECO:0000256" key="1">
    <source>
        <dbReference type="ARBA" id="ARBA00023015"/>
    </source>
</evidence>
<accession>A0A1H0AYZ5</accession>
<dbReference type="SUPFAM" id="SSF46785">
    <property type="entry name" value="Winged helix' DNA-binding domain"/>
    <property type="match status" value="1"/>
</dbReference>
<sequence>MKIEGLKAYVEKLEVAHYILSKSLHPETTGEGDLTRTQYILMKMLSERDRWTVTELAEVLEVKPSAVTVAVDRLYKKNYVQRYRSEADRRIVYLELSETGSVILKEAEERRLESMENLLSRISRDDLETLITIYDKFGNDTKQHEALTLAP</sequence>
<keyword evidence="1" id="KW-0805">Transcription regulation</keyword>
<evidence type="ECO:0000259" key="4">
    <source>
        <dbReference type="PROSITE" id="PS50995"/>
    </source>
</evidence>
<dbReference type="InterPro" id="IPR000835">
    <property type="entry name" value="HTH_MarR-typ"/>
</dbReference>
<dbReference type="STRING" id="459525.SAMN04488137_4310"/>
<dbReference type="InterPro" id="IPR036388">
    <property type="entry name" value="WH-like_DNA-bd_sf"/>
</dbReference>